<evidence type="ECO:0000259" key="1">
    <source>
        <dbReference type="PROSITE" id="PS50022"/>
    </source>
</evidence>
<dbReference type="InterPro" id="IPR000601">
    <property type="entry name" value="PKD_dom"/>
</dbReference>
<dbReference type="InterPro" id="IPR054110">
    <property type="entry name" value="EndoD-like_D2"/>
</dbReference>
<dbReference type="PROSITE" id="PS50022">
    <property type="entry name" value="FA58C_3"/>
    <property type="match status" value="1"/>
</dbReference>
<organism evidence="3 4">
    <name type="scientific">Peribacillus simplex</name>
    <dbReference type="NCBI Taxonomy" id="1478"/>
    <lineage>
        <taxon>Bacteria</taxon>
        <taxon>Bacillati</taxon>
        <taxon>Bacillota</taxon>
        <taxon>Bacilli</taxon>
        <taxon>Bacillales</taxon>
        <taxon>Bacillaceae</taxon>
        <taxon>Peribacillus</taxon>
    </lineage>
</organism>
<dbReference type="EMBL" id="LNNH01000018">
    <property type="protein sequence ID" value="KWW20332.1"/>
    <property type="molecule type" value="Genomic_DNA"/>
</dbReference>
<sequence>MRFGLVTAFFGLLLVCILPITGFAKQPESSYWYPETLLAWSPENDPDAVYNKSTVPLADREVVFNVNETAQSEAKLVALSALNPNTSGVPSQGGNEFFANTFSYWQYVDLMVYWAGSAGEGIITPPSADVIDASHKNGVPILGTIFFPPITYGGQAKWVEQMLAQREDGSFPAADKLLEAAEYYGFDGWFVNQETAGGNNETAQKTKKFLKYLQNNKQEDMHIMWYDSMVEDGSINWQNHLTDRNKMFLQDDKDRISDSMFLNFWWTNQQSSHDKALEMGRNPYDLYTGIDVEANGTKTNIPWNGIFPEGQKPLTSLGVYRPDWAFKTTETMEAFYQKEQEFWTGKAGDPRKTGDNGNWKGMAHYFTAKTVIQELPFVTHFNTGSGKFFAVAGPAQRMEEWNNRSLQDVLPTWRWLKDSKGEPLKVDFDWDTAFFGGSSLKVSGNLTKKNATHVKLYKTNLPIEKDTEVSVTYKTGVKKPNMKLGVSFVDQPDDFVFFDVKKKSRNQWVKETFKLNKYKGKKIATISLFFESDEAIKDYQINIGEIKVTNKHNAKEVPAKPTKAKVKNATFPKGLYADLDVSWESVKGDIQHYEIYRDLPNGKKEFIGAVPNDAYYLSNLRRSGKETATTLEIVAVTTDFVRGKAAKVMFKWPAYPKPEADFSVSQTVAAPGEEIQFFNHSSEATEEVEWRIEGGTPLESEENNPVVRYEEEGVYSVTLTAKNSEGEDVLTKEGFITISKDAKNITNVALNKTATASGQCDPSEGPKYAIDGIVTSNSKWCAIGANHWLEVDFGEALHLSKFVVKHAEAGGEPAAFNTRAFTIEVSLDGEKWTNAVTVTNNADDISEHAITTTEARYIRLSVQQPTQGGDQAIRIYEVEAYGY</sequence>
<dbReference type="CDD" id="cd06547">
    <property type="entry name" value="GH85_ENGase"/>
    <property type="match status" value="1"/>
</dbReference>
<dbReference type="InterPro" id="IPR035986">
    <property type="entry name" value="PKD_dom_sf"/>
</dbReference>
<proteinExistence type="predicted"/>
<dbReference type="GO" id="GO:0033925">
    <property type="term" value="F:mannosyl-glycoprotein endo-beta-N-acetylglucosaminidase activity"/>
    <property type="evidence" value="ECO:0007669"/>
    <property type="project" value="InterPro"/>
</dbReference>
<evidence type="ECO:0000259" key="2">
    <source>
        <dbReference type="PROSITE" id="PS50093"/>
    </source>
</evidence>
<dbReference type="CDD" id="cd00146">
    <property type="entry name" value="PKD"/>
    <property type="match status" value="1"/>
</dbReference>
<name>A0A109MYP3_9BACI</name>
<feature type="domain" description="PKD" evidence="2">
    <location>
        <begin position="658"/>
        <end position="726"/>
    </location>
</feature>
<dbReference type="Pfam" id="PF00754">
    <property type="entry name" value="F5_F8_type_C"/>
    <property type="match status" value="1"/>
</dbReference>
<comment type="caution">
    <text evidence="3">The sequence shown here is derived from an EMBL/GenBank/DDBJ whole genome shotgun (WGS) entry which is preliminary data.</text>
</comment>
<accession>A0A109MYP3</accession>
<dbReference type="SMART" id="SM00089">
    <property type="entry name" value="PKD"/>
    <property type="match status" value="1"/>
</dbReference>
<dbReference type="Pfam" id="PF21910">
    <property type="entry name" value="GH85_C"/>
    <property type="match status" value="1"/>
</dbReference>
<dbReference type="InterPro" id="IPR005201">
    <property type="entry name" value="TIM_ENGase"/>
</dbReference>
<dbReference type="SUPFAM" id="SSF49785">
    <property type="entry name" value="Galactose-binding domain-like"/>
    <property type="match status" value="1"/>
</dbReference>
<dbReference type="SUPFAM" id="SSF49299">
    <property type="entry name" value="PKD domain"/>
    <property type="match status" value="1"/>
</dbReference>
<dbReference type="InterPro" id="IPR022409">
    <property type="entry name" value="PKD/Chitinase_dom"/>
</dbReference>
<evidence type="ECO:0000313" key="3">
    <source>
        <dbReference type="EMBL" id="KWW20332.1"/>
    </source>
</evidence>
<feature type="domain" description="F5/8 type C" evidence="1">
    <location>
        <begin position="738"/>
        <end position="883"/>
    </location>
</feature>
<dbReference type="InterPro" id="IPR013783">
    <property type="entry name" value="Ig-like_fold"/>
</dbReference>
<dbReference type="Pfam" id="PF03644">
    <property type="entry name" value="Glyco_hydro_85"/>
    <property type="match status" value="1"/>
</dbReference>
<evidence type="ECO:0000313" key="4">
    <source>
        <dbReference type="Proteomes" id="UP000064189"/>
    </source>
</evidence>
<dbReference type="InterPro" id="IPR032979">
    <property type="entry name" value="ENGase"/>
</dbReference>
<dbReference type="PROSITE" id="PS50093">
    <property type="entry name" value="PKD"/>
    <property type="match status" value="1"/>
</dbReference>
<reference evidence="3 4" key="1">
    <citation type="submission" date="2015-11" db="EMBL/GenBank/DDBJ databases">
        <title>Genome Sequence of Bacillus simplex strain VanAntwerpen2.</title>
        <authorList>
            <person name="Couger M.B."/>
        </authorList>
    </citation>
    <scope>NUCLEOTIDE SEQUENCE [LARGE SCALE GENOMIC DNA]</scope>
    <source>
        <strain evidence="3 4">VanAntwerpen02</strain>
    </source>
</reference>
<dbReference type="InterPro" id="IPR000421">
    <property type="entry name" value="FA58C"/>
</dbReference>
<keyword evidence="4" id="KW-1185">Reference proteome</keyword>
<protein>
    <submittedName>
        <fullName evidence="3">Endo-beta-N-acetylglucosaminidase</fullName>
    </submittedName>
</protein>
<dbReference type="Proteomes" id="UP000064189">
    <property type="component" value="Unassembled WGS sequence"/>
</dbReference>
<dbReference type="Pfam" id="PF00801">
    <property type="entry name" value="PKD"/>
    <property type="match status" value="1"/>
</dbReference>
<dbReference type="InterPro" id="IPR008979">
    <property type="entry name" value="Galactose-bd-like_sf"/>
</dbReference>
<dbReference type="PANTHER" id="PTHR13246:SF1">
    <property type="entry name" value="CYTOSOLIC ENDO-BETA-N-ACETYLGLUCOSAMINIDASE"/>
    <property type="match status" value="1"/>
</dbReference>
<dbReference type="PANTHER" id="PTHR13246">
    <property type="entry name" value="ENDO BETA N-ACETYLGLUCOSAMINIDASE"/>
    <property type="match status" value="1"/>
</dbReference>
<dbReference type="AlphaFoldDB" id="A0A109MYP3"/>
<dbReference type="Gene3D" id="3.20.20.80">
    <property type="entry name" value="Glycosidases"/>
    <property type="match status" value="1"/>
</dbReference>
<dbReference type="Gene3D" id="2.60.120.260">
    <property type="entry name" value="Galactose-binding domain-like"/>
    <property type="match status" value="2"/>
</dbReference>
<dbReference type="Gene3D" id="2.60.40.10">
    <property type="entry name" value="Immunoglobulins"/>
    <property type="match status" value="2"/>
</dbReference>
<dbReference type="GO" id="GO:0005829">
    <property type="term" value="C:cytosol"/>
    <property type="evidence" value="ECO:0007669"/>
    <property type="project" value="UniProtKB-SubCell"/>
</dbReference>
<gene>
    <name evidence="3" type="ORF">AS888_19425</name>
</gene>